<proteinExistence type="predicted"/>
<evidence type="ECO:0000313" key="1">
    <source>
        <dbReference type="EMBL" id="KAI8558143.1"/>
    </source>
</evidence>
<keyword evidence="2" id="KW-1185">Reference proteome</keyword>
<reference evidence="1" key="1">
    <citation type="submission" date="2022-02" db="EMBL/GenBank/DDBJ databases">
        <title>Plant Genome Project.</title>
        <authorList>
            <person name="Zhang R.-G."/>
        </authorList>
    </citation>
    <scope>NUCLEOTIDE SEQUENCE</scope>
    <source>
        <strain evidence="1">AT1</strain>
    </source>
</reference>
<dbReference type="Proteomes" id="UP001062846">
    <property type="component" value="Chromosome 4"/>
</dbReference>
<sequence length="108" mass="11218">MIKINVDAAVSKEAKTIGTGAIAWGNDGVVLGIMLTVREGIISSRIAEAVAIRDGLNIGIALNHTKVIIEPDAESIVRSCATPKDSASDVAVLVKLSGEGSWLSKHLV</sequence>
<dbReference type="EMBL" id="CM046391">
    <property type="protein sequence ID" value="KAI8558143.1"/>
    <property type="molecule type" value="Genomic_DNA"/>
</dbReference>
<name>A0ACC0P087_RHOML</name>
<gene>
    <name evidence="1" type="ORF">RHMOL_Rhmol04G0066600</name>
</gene>
<protein>
    <submittedName>
        <fullName evidence="1">Uncharacterized protein</fullName>
    </submittedName>
</protein>
<comment type="caution">
    <text evidence="1">The sequence shown here is derived from an EMBL/GenBank/DDBJ whole genome shotgun (WGS) entry which is preliminary data.</text>
</comment>
<organism evidence="1 2">
    <name type="scientific">Rhododendron molle</name>
    <name type="common">Chinese azalea</name>
    <name type="synonym">Azalea mollis</name>
    <dbReference type="NCBI Taxonomy" id="49168"/>
    <lineage>
        <taxon>Eukaryota</taxon>
        <taxon>Viridiplantae</taxon>
        <taxon>Streptophyta</taxon>
        <taxon>Embryophyta</taxon>
        <taxon>Tracheophyta</taxon>
        <taxon>Spermatophyta</taxon>
        <taxon>Magnoliopsida</taxon>
        <taxon>eudicotyledons</taxon>
        <taxon>Gunneridae</taxon>
        <taxon>Pentapetalae</taxon>
        <taxon>asterids</taxon>
        <taxon>Ericales</taxon>
        <taxon>Ericaceae</taxon>
        <taxon>Ericoideae</taxon>
        <taxon>Rhodoreae</taxon>
        <taxon>Rhododendron</taxon>
    </lineage>
</organism>
<accession>A0ACC0P087</accession>
<evidence type="ECO:0000313" key="2">
    <source>
        <dbReference type="Proteomes" id="UP001062846"/>
    </source>
</evidence>